<dbReference type="PANTHER" id="PTHR21310:SF42">
    <property type="entry name" value="BIFUNCTIONAL AAC_APH"/>
    <property type="match status" value="1"/>
</dbReference>
<dbReference type="AlphaFoldDB" id="A0A1G6HD05"/>
<keyword evidence="3" id="KW-1185">Reference proteome</keyword>
<keyword evidence="2" id="KW-0418">Kinase</keyword>
<dbReference type="STRING" id="1577474.GA0111570_10851"/>
<evidence type="ECO:0000313" key="2">
    <source>
        <dbReference type="EMBL" id="SDB91316.1"/>
    </source>
</evidence>
<dbReference type="EMBL" id="FMYF01000008">
    <property type="protein sequence ID" value="SDB91316.1"/>
    <property type="molecule type" value="Genomic_DNA"/>
</dbReference>
<dbReference type="Pfam" id="PF01636">
    <property type="entry name" value="APH"/>
    <property type="match status" value="1"/>
</dbReference>
<protein>
    <submittedName>
        <fullName evidence="2">Predicted kinase, aminoglycoside phosphotransferase (APT) family</fullName>
    </submittedName>
</protein>
<gene>
    <name evidence="2" type="ORF">GA0111570_10851</name>
</gene>
<evidence type="ECO:0000259" key="1">
    <source>
        <dbReference type="Pfam" id="PF01636"/>
    </source>
</evidence>
<feature type="domain" description="Aminoglycoside phosphotransferase" evidence="1">
    <location>
        <begin position="34"/>
        <end position="249"/>
    </location>
</feature>
<dbReference type="InterPro" id="IPR051678">
    <property type="entry name" value="AGP_Transferase"/>
</dbReference>
<dbReference type="RefSeq" id="WP_175557476.1">
    <property type="nucleotide sequence ID" value="NZ_FMYF01000008.1"/>
</dbReference>
<dbReference type="Gene3D" id="3.90.1200.10">
    <property type="match status" value="1"/>
</dbReference>
<accession>A0A1G6HD05</accession>
<reference evidence="2 3" key="1">
    <citation type="submission" date="2016-06" db="EMBL/GenBank/DDBJ databases">
        <authorList>
            <person name="Olsen C.W."/>
            <person name="Carey S."/>
            <person name="Hinshaw L."/>
            <person name="Karasin A.I."/>
        </authorList>
    </citation>
    <scope>NUCLEOTIDE SEQUENCE [LARGE SCALE GENOMIC DNA]</scope>
    <source>
        <strain evidence="2 3">LZ-22</strain>
    </source>
</reference>
<proteinExistence type="predicted"/>
<organism evidence="2 3">
    <name type="scientific">Raineyella antarctica</name>
    <dbReference type="NCBI Taxonomy" id="1577474"/>
    <lineage>
        <taxon>Bacteria</taxon>
        <taxon>Bacillati</taxon>
        <taxon>Actinomycetota</taxon>
        <taxon>Actinomycetes</taxon>
        <taxon>Propionibacteriales</taxon>
        <taxon>Propionibacteriaceae</taxon>
        <taxon>Raineyella</taxon>
    </lineage>
</organism>
<dbReference type="CDD" id="cd05155">
    <property type="entry name" value="APH_ChoK_like_1"/>
    <property type="match status" value="1"/>
</dbReference>
<dbReference type="InterPro" id="IPR011009">
    <property type="entry name" value="Kinase-like_dom_sf"/>
</dbReference>
<evidence type="ECO:0000313" key="3">
    <source>
        <dbReference type="Proteomes" id="UP000199086"/>
    </source>
</evidence>
<dbReference type="PANTHER" id="PTHR21310">
    <property type="entry name" value="AMINOGLYCOSIDE PHOSPHOTRANSFERASE-RELATED-RELATED"/>
    <property type="match status" value="1"/>
</dbReference>
<dbReference type="InterPro" id="IPR002575">
    <property type="entry name" value="Aminoglycoside_PTrfase"/>
</dbReference>
<name>A0A1G6HD05_9ACTN</name>
<sequence>MSERLVSVTPQLVRRLLRSQLPPELAYLAEAPLELLGQGWDSVLYKLGDAHVVRVPQRREGAELAGHEIAWVEAASAPLRAHGIEAPIPIFTGTPGMVLPWPWTIVQWIPGKDVSQLPITERGGLVAPLARALMAIHRPAPREAPRNPYRGVPLRARARAVSDRWPSVVDWLGEERTAFLRAAWERSLRAPVWPGPPMWVHGDVHPGNLLQVEGRLVGIIDFGDVAAGDPAVDLAAAWLTFDRGQREEFWSIIDAEGAYDPAIRERSAGWAVMVYTALIADPITRRNFSKLIEGIRDQLT</sequence>
<dbReference type="GO" id="GO:0016301">
    <property type="term" value="F:kinase activity"/>
    <property type="evidence" value="ECO:0007669"/>
    <property type="project" value="UniProtKB-KW"/>
</dbReference>
<dbReference type="SUPFAM" id="SSF56112">
    <property type="entry name" value="Protein kinase-like (PK-like)"/>
    <property type="match status" value="1"/>
</dbReference>
<dbReference type="Gene3D" id="3.30.200.20">
    <property type="entry name" value="Phosphorylase Kinase, domain 1"/>
    <property type="match status" value="1"/>
</dbReference>
<keyword evidence="2" id="KW-0808">Transferase</keyword>
<dbReference type="Proteomes" id="UP000199086">
    <property type="component" value="Unassembled WGS sequence"/>
</dbReference>